<protein>
    <submittedName>
        <fullName evidence="1">Uncharacterized protein</fullName>
    </submittedName>
</protein>
<keyword evidence="1" id="KW-0614">Plasmid</keyword>
<evidence type="ECO:0000313" key="1">
    <source>
        <dbReference type="EMBL" id="AYF52767.1"/>
    </source>
</evidence>
<dbReference type="EMBL" id="MG640601">
    <property type="protein sequence ID" value="AYF52767.1"/>
    <property type="molecule type" value="Genomic_DNA"/>
</dbReference>
<sequence length="54" mass="6065">MLLESDDPIAELDQLAERAKELEMISGAYRIISEELGQAVVSQALENYLKKQVD</sequence>
<accession>A0A3G1TV95</accession>
<geneLocation type="plasmid" evidence="1">
    <name>pEMSRR6</name>
</geneLocation>
<dbReference type="RefSeq" id="WP_002350508.1">
    <property type="nucleotide sequence ID" value="NZ_CP039730.1"/>
</dbReference>
<dbReference type="AlphaFoldDB" id="A0A3G1TV95"/>
<organism evidence="1">
    <name type="scientific">Enterococcus faecium</name>
    <name type="common">Streptococcus faecium</name>
    <dbReference type="NCBI Taxonomy" id="1352"/>
    <lineage>
        <taxon>Bacteria</taxon>
        <taxon>Bacillati</taxon>
        <taxon>Bacillota</taxon>
        <taxon>Bacilli</taxon>
        <taxon>Lactobacillales</taxon>
        <taxon>Enterococcaceae</taxon>
        <taxon>Enterococcus</taxon>
    </lineage>
</organism>
<name>A0A3G1TV95_ENTFC</name>
<proteinExistence type="predicted"/>
<reference evidence="1" key="1">
    <citation type="submission" date="2017-11" db="EMBL/GenBank/DDBJ databases">
        <title>The Silenced vanM Gene Cluster on Plasmid was Prevalent in Clinical Isolates of Enterococci from Hangzhou, China.</title>
        <authorList>
            <person name="Sun L."/>
            <person name="Qu T."/>
            <person name="Chen Y."/>
            <person name="Fu Y."/>
            <person name="Yang Q."/>
            <person name="Yu Y."/>
        </authorList>
    </citation>
    <scope>NUCLEOTIDE SEQUENCE</scope>
    <source>
        <strain evidence="1">SRR6</strain>
        <plasmid evidence="1">pEMSRR6</plasmid>
    </source>
</reference>